<dbReference type="STRING" id="39482.ERS852491_02584"/>
<dbReference type="Proteomes" id="UP000095544">
    <property type="component" value="Unassembled WGS sequence"/>
</dbReference>
<dbReference type="PIRSF" id="PIRSF018637">
    <property type="entry name" value="TrmK"/>
    <property type="match status" value="1"/>
</dbReference>
<dbReference type="EC" id="2.1.1.217" evidence="1"/>
<dbReference type="OrthoDB" id="5881184at2"/>
<dbReference type="EMBL" id="CYZU01000023">
    <property type="protein sequence ID" value="CUO56260.1"/>
    <property type="molecule type" value="Genomic_DNA"/>
</dbReference>
<evidence type="ECO:0000313" key="2">
    <source>
        <dbReference type="Proteomes" id="UP000095544"/>
    </source>
</evidence>
<accession>A0A174G5U1</accession>
<dbReference type="SUPFAM" id="SSF53335">
    <property type="entry name" value="S-adenosyl-L-methionine-dependent methyltransferases"/>
    <property type="match status" value="1"/>
</dbReference>
<keyword evidence="1" id="KW-0489">Methyltransferase</keyword>
<protein>
    <submittedName>
        <fullName evidence="1">tRNA (Adenine(22)-N(1))-methyltransferase</fullName>
        <ecNumber evidence="1">2.1.1.217</ecNumber>
    </submittedName>
</protein>
<dbReference type="Pfam" id="PF12847">
    <property type="entry name" value="Methyltransf_18"/>
    <property type="match status" value="1"/>
</dbReference>
<sequence>MELSKRLQAVAALVTAGYITADIGTDHAYIPIYLVEHGLIPSAFAMDINEGPLSRAREHVEENGLSDRIELRLSDGLCALQPGEAETAVLAGMGGGLMIRILKNSPDVTAGMKEFILQPQSEIARVRAFLLEEGFLFIREDMVFEDGKFYPMMKVRTSGERNSHSERWSDVEIRYGKYLLERRHPVLKAFLEREMSLKSEILKVLEGQSGEKALRRFGELKEEMVYVRKGLDYYAV</sequence>
<dbReference type="GO" id="GO:0160105">
    <property type="term" value="F:tRNA (adenine(22)-N1)-methyltransferase activity"/>
    <property type="evidence" value="ECO:0007669"/>
    <property type="project" value="UniProtKB-EC"/>
</dbReference>
<dbReference type="RefSeq" id="WP_055153436.1">
    <property type="nucleotide sequence ID" value="NZ_CYZU01000023.1"/>
</dbReference>
<dbReference type="Gene3D" id="3.40.50.150">
    <property type="entry name" value="Vaccinia Virus protein VP39"/>
    <property type="match status" value="1"/>
</dbReference>
<dbReference type="InterPro" id="IPR006901">
    <property type="entry name" value="TrmK"/>
</dbReference>
<dbReference type="InterPro" id="IPR029063">
    <property type="entry name" value="SAM-dependent_MTases_sf"/>
</dbReference>
<keyword evidence="1" id="KW-0808">Transferase</keyword>
<reference evidence="1 2" key="1">
    <citation type="submission" date="2015-09" db="EMBL/GenBank/DDBJ databases">
        <authorList>
            <consortium name="Pathogen Informatics"/>
        </authorList>
    </citation>
    <scope>NUCLEOTIDE SEQUENCE [LARGE SCALE GENOMIC DNA]</scope>
    <source>
        <strain evidence="1 2">2789STDY5834876</strain>
    </source>
</reference>
<dbReference type="GO" id="GO:0032259">
    <property type="term" value="P:methylation"/>
    <property type="evidence" value="ECO:0007669"/>
    <property type="project" value="UniProtKB-KW"/>
</dbReference>
<gene>
    <name evidence="1" type="primary">trmK</name>
    <name evidence="1" type="ORF">ERS852491_02584</name>
</gene>
<name>A0A174G5U1_9FIRM</name>
<evidence type="ECO:0000313" key="1">
    <source>
        <dbReference type="EMBL" id="CUO56260.1"/>
    </source>
</evidence>
<dbReference type="PANTHER" id="PTHR38451">
    <property type="entry name" value="TRNA (ADENINE(22)-N(1))-METHYLTRANSFERASE"/>
    <property type="match status" value="1"/>
</dbReference>
<organism evidence="1 2">
    <name type="scientific">Faecalicatena contorta</name>
    <dbReference type="NCBI Taxonomy" id="39482"/>
    <lineage>
        <taxon>Bacteria</taxon>
        <taxon>Bacillati</taxon>
        <taxon>Bacillota</taxon>
        <taxon>Clostridia</taxon>
        <taxon>Lachnospirales</taxon>
        <taxon>Lachnospiraceae</taxon>
        <taxon>Faecalicatena</taxon>
    </lineage>
</organism>
<dbReference type="AlphaFoldDB" id="A0A174G5U1"/>
<dbReference type="PANTHER" id="PTHR38451:SF1">
    <property type="entry name" value="TRNA (ADENINE(22)-N(1))-METHYLTRANSFERASE"/>
    <property type="match status" value="1"/>
</dbReference>
<proteinExistence type="predicted"/>